<comment type="caution">
    <text evidence="1">The sequence shown here is derived from an EMBL/GenBank/DDBJ whole genome shotgun (WGS) entry which is preliminary data.</text>
</comment>
<sequence length="814" mass="92248">MKVIKFFLFSLYVLVAAVPGVRAQSETKVPDIGTFVKPTAKTYKGMFNVYQQDNKYYLEIPDQLLGRDILTSITIISGSAQRKRNPAMRYGYAGDAVNDRVIRFTKGLKGKLNLLIPEYLQASDTTGMYFNVVQSRLMPSLLAFDIVAAGSASSVIDITAMFAGDNDFFSLKGAAVELKLGAYEPQKSKILGLRAFDNNIVFRSIKSYAEGTATPGAAPAPGTTPKQPESNPTMWEVGASWFLLPEVPMAHRYGDKRVGYFLTGLKNYDFNPEENEFISLANRWRIEPKPEDLQRFKNGELVEPAKPIVFYIDRNTPAYLVPYFIEGVNAWRKSFEKIGFKNAITGKLAPTAAEDPEYSMEDARYSLISYKPSEMANAYGPQIVDPRSGEIISSHIAVFHNIQDLLQRWYFSMCAVTDPAARKLPMSQSLMGTLMKNVITHEVGHTLGLRHNFIGSASYSVDSIRKRDFVRRHSFGPSIMDYMRYNYVAQPQDKMEAADLQPMVGVYDDFAIEWGYRYLPGKSPKDIANELSLWVSEKRKDPRFLYVDEGEKHDPRVQSEDVGDNSMRANALGVENLKKTMASLKSWGEAEDDDYYTLKSMYRAVKGRYYQYLQHVVKNIGGVSIDNPLRSEDRSNYTPVSRAQQKEAMAYLIEYMFTEPKWLYPEDIMLKTNASFEREVEDGYNDLLGKITAKYYQMVNAENISGSKGYSANEFLTDMQQAIFKKLDDGQPISRYDRMLQRTFLNSLLMHAFKPATFPNNIAFTMTKILDLTAKQAEEGARKQTDFLSKSHLVSLTDIIKVWNTGVTDAYLTK</sequence>
<dbReference type="EMBL" id="JAVDTF010000002">
    <property type="protein sequence ID" value="MDR6784516.1"/>
    <property type="molecule type" value="Genomic_DNA"/>
</dbReference>
<name>A0ACC6KZM0_9SPHI</name>
<dbReference type="Proteomes" id="UP001246858">
    <property type="component" value="Unassembled WGS sequence"/>
</dbReference>
<keyword evidence="2" id="KW-1185">Reference proteome</keyword>
<reference evidence="1" key="1">
    <citation type="submission" date="2023-07" db="EMBL/GenBank/DDBJ databases">
        <title>Sorghum-associated microbial communities from plants grown in Nebraska, USA.</title>
        <authorList>
            <person name="Schachtman D."/>
        </authorList>
    </citation>
    <scope>NUCLEOTIDE SEQUENCE</scope>
    <source>
        <strain evidence="1">2697</strain>
    </source>
</reference>
<evidence type="ECO:0000313" key="1">
    <source>
        <dbReference type="EMBL" id="MDR6784516.1"/>
    </source>
</evidence>
<protein>
    <submittedName>
        <fullName evidence="1">Uncharacterized protein</fullName>
    </submittedName>
</protein>
<gene>
    <name evidence="1" type="ORF">J2X78_003081</name>
</gene>
<proteinExistence type="predicted"/>
<accession>A0ACC6KZM0</accession>
<organism evidence="1 2">
    <name type="scientific">Pedobacter africanus</name>
    <dbReference type="NCBI Taxonomy" id="151894"/>
    <lineage>
        <taxon>Bacteria</taxon>
        <taxon>Pseudomonadati</taxon>
        <taxon>Bacteroidota</taxon>
        <taxon>Sphingobacteriia</taxon>
        <taxon>Sphingobacteriales</taxon>
        <taxon>Sphingobacteriaceae</taxon>
        <taxon>Pedobacter</taxon>
    </lineage>
</organism>
<evidence type="ECO:0000313" key="2">
    <source>
        <dbReference type="Proteomes" id="UP001246858"/>
    </source>
</evidence>